<evidence type="ECO:0008006" key="4">
    <source>
        <dbReference type="Google" id="ProtNLM"/>
    </source>
</evidence>
<evidence type="ECO:0000313" key="2">
    <source>
        <dbReference type="EMBL" id="MBC5628393.1"/>
    </source>
</evidence>
<evidence type="ECO:0000313" key="3">
    <source>
        <dbReference type="Proteomes" id="UP000596929"/>
    </source>
</evidence>
<comment type="caution">
    <text evidence="2">The sequence shown here is derived from an EMBL/GenBank/DDBJ whole genome shotgun (WGS) entry which is preliminary data.</text>
</comment>
<dbReference type="RefSeq" id="WP_186859522.1">
    <property type="nucleotide sequence ID" value="NZ_JACOOO010000008.1"/>
</dbReference>
<name>A0ABR7DAK9_9CLOT</name>
<keyword evidence="3" id="KW-1185">Reference proteome</keyword>
<keyword evidence="1" id="KW-1133">Transmembrane helix</keyword>
<proteinExistence type="predicted"/>
<dbReference type="Proteomes" id="UP000596929">
    <property type="component" value="Unassembled WGS sequence"/>
</dbReference>
<organism evidence="2 3">
    <name type="scientific">Clostridium hominis</name>
    <dbReference type="NCBI Taxonomy" id="2763036"/>
    <lineage>
        <taxon>Bacteria</taxon>
        <taxon>Bacillati</taxon>
        <taxon>Bacillota</taxon>
        <taxon>Clostridia</taxon>
        <taxon>Eubacteriales</taxon>
        <taxon>Clostridiaceae</taxon>
        <taxon>Clostridium</taxon>
    </lineage>
</organism>
<gene>
    <name evidence="2" type="ORF">H8S20_05730</name>
</gene>
<feature type="transmembrane region" description="Helical" evidence="1">
    <location>
        <begin position="6"/>
        <end position="24"/>
    </location>
</feature>
<dbReference type="EMBL" id="JACOOO010000008">
    <property type="protein sequence ID" value="MBC5628393.1"/>
    <property type="molecule type" value="Genomic_DNA"/>
</dbReference>
<evidence type="ECO:0000256" key="1">
    <source>
        <dbReference type="SAM" id="Phobius"/>
    </source>
</evidence>
<sequence length="109" mass="12475">MFNGVIIVIGIIEFLIGLSISLFAKSEGVCRFIQFLYDFEKGQVESLPILNKWIGQNYGLIGSVYIFFASIAIAFNMDWFILILAISLIEFLSYRRINRGIKEILKNSQ</sequence>
<keyword evidence="1" id="KW-0472">Membrane</keyword>
<reference evidence="2 3" key="1">
    <citation type="submission" date="2020-08" db="EMBL/GenBank/DDBJ databases">
        <title>Genome public.</title>
        <authorList>
            <person name="Liu C."/>
            <person name="Sun Q."/>
        </authorList>
    </citation>
    <scope>NUCLEOTIDE SEQUENCE [LARGE SCALE GENOMIC DNA]</scope>
    <source>
        <strain evidence="2 3">NSJ-6</strain>
    </source>
</reference>
<accession>A0ABR7DAK9</accession>
<keyword evidence="1" id="KW-0812">Transmembrane</keyword>
<protein>
    <recommendedName>
        <fullName evidence="4">DUF3784 domain-containing protein</fullName>
    </recommendedName>
</protein>